<dbReference type="InterPro" id="IPR028082">
    <property type="entry name" value="Peripla_BP_I"/>
</dbReference>
<dbReference type="SMART" id="SM00354">
    <property type="entry name" value="HTH_LACI"/>
    <property type="match status" value="1"/>
</dbReference>
<name>A0A087CEG7_9BIFI</name>
<dbReference type="Proteomes" id="UP000029050">
    <property type="component" value="Unassembled WGS sequence"/>
</dbReference>
<dbReference type="AlphaFoldDB" id="A0A087CEG7"/>
<dbReference type="Pfam" id="PF13377">
    <property type="entry name" value="Peripla_BP_3"/>
    <property type="match status" value="1"/>
</dbReference>
<evidence type="ECO:0000256" key="2">
    <source>
        <dbReference type="ARBA" id="ARBA00023125"/>
    </source>
</evidence>
<comment type="caution">
    <text evidence="5">The sequence shown here is derived from an EMBL/GenBank/DDBJ whole genome shotgun (WGS) entry which is preliminary data.</text>
</comment>
<dbReference type="InterPro" id="IPR000843">
    <property type="entry name" value="HTH_LacI"/>
</dbReference>
<keyword evidence="3" id="KW-0804">Transcription</keyword>
<dbReference type="Pfam" id="PF00356">
    <property type="entry name" value="LacI"/>
    <property type="match status" value="1"/>
</dbReference>
<dbReference type="OrthoDB" id="37081at2"/>
<dbReference type="Gene3D" id="3.40.50.2300">
    <property type="match status" value="2"/>
</dbReference>
<accession>A0A087CEG7</accession>
<reference evidence="5 6" key="1">
    <citation type="submission" date="2014-03" db="EMBL/GenBank/DDBJ databases">
        <title>Genomics of Bifidobacteria.</title>
        <authorList>
            <person name="Ventura M."/>
            <person name="Milani C."/>
            <person name="Lugli G.A."/>
        </authorList>
    </citation>
    <scope>NUCLEOTIDE SEQUENCE [LARGE SCALE GENOMIC DNA]</scope>
    <source>
        <strain evidence="5 6">LMG 21775</strain>
    </source>
</reference>
<evidence type="ECO:0000313" key="5">
    <source>
        <dbReference type="EMBL" id="KFI81667.1"/>
    </source>
</evidence>
<keyword evidence="1" id="KW-0805">Transcription regulation</keyword>
<dbReference type="PANTHER" id="PTHR30146:SF109">
    <property type="entry name" value="HTH-TYPE TRANSCRIPTIONAL REGULATOR GALS"/>
    <property type="match status" value="1"/>
</dbReference>
<dbReference type="GO" id="GO:0000976">
    <property type="term" value="F:transcription cis-regulatory region binding"/>
    <property type="evidence" value="ECO:0007669"/>
    <property type="project" value="TreeGrafter"/>
</dbReference>
<dbReference type="SUPFAM" id="SSF47413">
    <property type="entry name" value="lambda repressor-like DNA-binding domains"/>
    <property type="match status" value="1"/>
</dbReference>
<dbReference type="EMBL" id="JGZI01000010">
    <property type="protein sequence ID" value="KFI81667.1"/>
    <property type="molecule type" value="Genomic_DNA"/>
</dbReference>
<protein>
    <submittedName>
        <fullName evidence="5">Transcriptional regulator, LacI family</fullName>
    </submittedName>
</protein>
<dbReference type="InterPro" id="IPR046335">
    <property type="entry name" value="LacI/GalR-like_sensor"/>
</dbReference>
<evidence type="ECO:0000313" key="6">
    <source>
        <dbReference type="Proteomes" id="UP000029050"/>
    </source>
</evidence>
<organism evidence="5 6">
    <name type="scientific">Bifidobacterium psychraerophilum</name>
    <dbReference type="NCBI Taxonomy" id="218140"/>
    <lineage>
        <taxon>Bacteria</taxon>
        <taxon>Bacillati</taxon>
        <taxon>Actinomycetota</taxon>
        <taxon>Actinomycetes</taxon>
        <taxon>Bifidobacteriales</taxon>
        <taxon>Bifidobacteriaceae</taxon>
        <taxon>Bifidobacterium</taxon>
    </lineage>
</organism>
<keyword evidence="2" id="KW-0238">DNA-binding</keyword>
<evidence type="ECO:0000256" key="1">
    <source>
        <dbReference type="ARBA" id="ARBA00023015"/>
    </source>
</evidence>
<dbReference type="GO" id="GO:0003700">
    <property type="term" value="F:DNA-binding transcription factor activity"/>
    <property type="evidence" value="ECO:0007669"/>
    <property type="project" value="TreeGrafter"/>
</dbReference>
<dbReference type="InterPro" id="IPR010982">
    <property type="entry name" value="Lambda_DNA-bd_dom_sf"/>
</dbReference>
<dbReference type="PANTHER" id="PTHR30146">
    <property type="entry name" value="LACI-RELATED TRANSCRIPTIONAL REPRESSOR"/>
    <property type="match status" value="1"/>
</dbReference>
<dbReference type="CDD" id="cd06267">
    <property type="entry name" value="PBP1_LacI_sugar_binding-like"/>
    <property type="match status" value="1"/>
</dbReference>
<dbReference type="CDD" id="cd01392">
    <property type="entry name" value="HTH_LacI"/>
    <property type="match status" value="1"/>
</dbReference>
<dbReference type="GeneID" id="98299183"/>
<evidence type="ECO:0000259" key="4">
    <source>
        <dbReference type="PROSITE" id="PS50932"/>
    </source>
</evidence>
<dbReference type="PROSITE" id="PS50932">
    <property type="entry name" value="HTH_LACI_2"/>
    <property type="match status" value="1"/>
</dbReference>
<dbReference type="Gene3D" id="1.10.260.40">
    <property type="entry name" value="lambda repressor-like DNA-binding domains"/>
    <property type="match status" value="1"/>
</dbReference>
<sequence>MDAVDGGAKGAARGGRVTREEVARLADVSTASVSYVLNNVPNKVSEATAQRIFDAVEKLNYRPSSLGRALKRGSPRMLGIIIPDFSNTYFASMSDALETEASREGYSTIFLCSHGDPEKEKECIAKLASRDVDAILASFALNAIDLATIRKPTVRFVFLDHPDRVPGFKAVGSDFRAASRMATTHLIEHGHRRIAMLFGGDPSEYNDARIQGWAQAHQEAGLATGRIYHTGFTRSGGYEQTLRILDMPETERPTALFAGSDLEAVGALRALHERGLRLPEDMALVSFDGTVDTLYSWPQITSIQQDPEMIAKLAVAAALHPDECDDTQIAPFDFVIRQSCGCHPHAS</sequence>
<proteinExistence type="predicted"/>
<gene>
    <name evidence="5" type="ORF">BPSY_2079</name>
</gene>
<dbReference type="RefSeq" id="WP_033497118.1">
    <property type="nucleotide sequence ID" value="NZ_JGZI01000010.1"/>
</dbReference>
<feature type="domain" description="HTH lacI-type" evidence="4">
    <location>
        <begin position="17"/>
        <end position="72"/>
    </location>
</feature>
<dbReference type="SUPFAM" id="SSF53822">
    <property type="entry name" value="Periplasmic binding protein-like I"/>
    <property type="match status" value="1"/>
</dbReference>
<evidence type="ECO:0000256" key="3">
    <source>
        <dbReference type="ARBA" id="ARBA00023163"/>
    </source>
</evidence>
<keyword evidence="6" id="KW-1185">Reference proteome</keyword>
<dbReference type="STRING" id="218140.BPSY_2079"/>
<dbReference type="eggNOG" id="COG1609">
    <property type="taxonomic scope" value="Bacteria"/>
</dbReference>